<accession>A0ABX0TIG3</accession>
<organism evidence="2 3">
    <name type="scientific">Paenarthrobacter ilicis</name>
    <dbReference type="NCBI Taxonomy" id="43665"/>
    <lineage>
        <taxon>Bacteria</taxon>
        <taxon>Bacillati</taxon>
        <taxon>Actinomycetota</taxon>
        <taxon>Actinomycetes</taxon>
        <taxon>Micrococcales</taxon>
        <taxon>Micrococcaceae</taxon>
        <taxon>Paenarthrobacter</taxon>
    </lineage>
</organism>
<protein>
    <recommendedName>
        <fullName evidence="4">DUF3054 domain-containing protein</fullName>
    </recommendedName>
</protein>
<dbReference type="Proteomes" id="UP000802392">
    <property type="component" value="Unassembled WGS sequence"/>
</dbReference>
<dbReference type="EMBL" id="JAAOZD010000004">
    <property type="protein sequence ID" value="NIJ01899.1"/>
    <property type="molecule type" value="Genomic_DNA"/>
</dbReference>
<name>A0ABX0TIG3_9MICC</name>
<proteinExistence type="predicted"/>
<feature type="transmembrane region" description="Helical" evidence="1">
    <location>
        <begin position="64"/>
        <end position="84"/>
    </location>
</feature>
<keyword evidence="1" id="KW-0472">Membrane</keyword>
<evidence type="ECO:0000313" key="2">
    <source>
        <dbReference type="EMBL" id="NIJ01899.1"/>
    </source>
</evidence>
<keyword evidence="1" id="KW-1133">Transmembrane helix</keyword>
<dbReference type="RefSeq" id="WP_167266311.1">
    <property type="nucleotide sequence ID" value="NZ_BAAAVO010000012.1"/>
</dbReference>
<feature type="transmembrane region" description="Helical" evidence="1">
    <location>
        <begin position="96"/>
        <end position="118"/>
    </location>
</feature>
<dbReference type="Pfam" id="PF11255">
    <property type="entry name" value="DUF3054"/>
    <property type="match status" value="1"/>
</dbReference>
<keyword evidence="3" id="KW-1185">Reference proteome</keyword>
<dbReference type="InterPro" id="IPR021414">
    <property type="entry name" value="DUF3054"/>
</dbReference>
<sequence>MLFTSKHWIAAAAADFLLILLFAAIGRDAHSRGDIITGVFSTAWPFLAGAGVAWLALRLWRFPLGLLPAGVGVWIGAVLLGMILRSITGQTVVPAFVVVATISLGLFLVGYRGLILLIRRWSASRNGRN</sequence>
<reference evidence="2 3" key="1">
    <citation type="submission" date="2020-03" db="EMBL/GenBank/DDBJ databases">
        <title>Genomic Encyclopedia of Type Strains, Phase III (KMG-III): the genomes of soil and plant-associated and newly described type strains.</title>
        <authorList>
            <person name="Whitman W."/>
        </authorList>
    </citation>
    <scope>NUCLEOTIDE SEQUENCE [LARGE SCALE GENOMIC DNA]</scope>
    <source>
        <strain evidence="2 3">CECT 4207</strain>
    </source>
</reference>
<keyword evidence="1" id="KW-0812">Transmembrane</keyword>
<evidence type="ECO:0000256" key="1">
    <source>
        <dbReference type="SAM" id="Phobius"/>
    </source>
</evidence>
<evidence type="ECO:0008006" key="4">
    <source>
        <dbReference type="Google" id="ProtNLM"/>
    </source>
</evidence>
<comment type="caution">
    <text evidence="2">The sequence shown here is derived from an EMBL/GenBank/DDBJ whole genome shotgun (WGS) entry which is preliminary data.</text>
</comment>
<feature type="transmembrane region" description="Helical" evidence="1">
    <location>
        <begin position="36"/>
        <end position="57"/>
    </location>
</feature>
<gene>
    <name evidence="2" type="ORF">FHR86_002231</name>
</gene>
<evidence type="ECO:0000313" key="3">
    <source>
        <dbReference type="Proteomes" id="UP000802392"/>
    </source>
</evidence>